<sequence length="517" mass="60433">MFKQAFDEAAFERFTGHVDRAYVFAEPVGFQQGFKRRRHGVDQRDVVSQFQHISHDIDTAAGRQWREAFIDRQVEVERGREQRLGQRGVIERTMRPGQEVHGITVFDHHALRQAGRTRGVDHIRQMRRGQLFNHRIGDGFVLPNAATQIDNQHRSVAQKPKRRGLRQYHSRRAVLQHVGNPIQRVSRIQRHITAARLQNRQQPNDHLPRALNTNRHPRIRSHTLPAQIMCQAVRPLIQLAITQPLLAINHRHRIRRAFHLSLKQPMNRLVQRIHSLSRIEPDQHLLTLRRRQYRQPIQRSLWRLLQRQHQPFQRRLHIRANPLRPDLRGHQHRQLEAVTQIIHVQRQRIVGAFLTTQHLHPTPRVHGLSRYRARRTVAIVEQRAEQRRRCGHATATLGQCQRGMLMTEQRSQPRMGRLDPGFHALAADIHAQRQGIDEHPQRPVGAITALHPAHQHGAEHHVQLARHLAQHLGKRQMHQACCAHAELACLCPQSQVQRRVDKPRMFFDIPAISLHIL</sequence>
<proteinExistence type="predicted"/>
<dbReference type="AlphaFoldDB" id="A0A6L5BJY3"/>
<reference evidence="1 2" key="1">
    <citation type="submission" date="2019-12" db="EMBL/GenBank/DDBJ databases">
        <title>Endophytic bacteria associated with Panax ginseng seedlings.</title>
        <authorList>
            <person name="Park J.M."/>
            <person name="Shin R."/>
            <person name="Jo S.H."/>
        </authorList>
    </citation>
    <scope>NUCLEOTIDE SEQUENCE [LARGE SCALE GENOMIC DNA]</scope>
    <source>
        <strain evidence="1 2">PgKB32</strain>
    </source>
</reference>
<protein>
    <submittedName>
        <fullName evidence="1">Uncharacterized protein</fullName>
    </submittedName>
</protein>
<gene>
    <name evidence="1" type="ORF">FX983_06541</name>
</gene>
<evidence type="ECO:0000313" key="1">
    <source>
        <dbReference type="EMBL" id="KAF2389011.1"/>
    </source>
</evidence>
<comment type="caution">
    <text evidence="1">The sequence shown here is derived from an EMBL/GenBank/DDBJ whole genome shotgun (WGS) entry which is preliminary data.</text>
</comment>
<dbReference type="Proteomes" id="UP000475265">
    <property type="component" value="Unassembled WGS sequence"/>
</dbReference>
<evidence type="ECO:0000313" key="2">
    <source>
        <dbReference type="Proteomes" id="UP000475265"/>
    </source>
</evidence>
<dbReference type="EMBL" id="JAAAXX010000003">
    <property type="protein sequence ID" value="KAF2389011.1"/>
    <property type="molecule type" value="Genomic_DNA"/>
</dbReference>
<accession>A0A6L5BJY3</accession>
<dbReference type="AntiFam" id="ANF00178">
    <property type="entry name" value="Shadow ORF (opposite dhbF)"/>
</dbReference>
<name>A0A6L5BJY3_9PSED</name>
<organism evidence="1 2">
    <name type="scientific">Pseudomonas frederiksbergensis</name>
    <dbReference type="NCBI Taxonomy" id="104087"/>
    <lineage>
        <taxon>Bacteria</taxon>
        <taxon>Pseudomonadati</taxon>
        <taxon>Pseudomonadota</taxon>
        <taxon>Gammaproteobacteria</taxon>
        <taxon>Pseudomonadales</taxon>
        <taxon>Pseudomonadaceae</taxon>
        <taxon>Pseudomonas</taxon>
    </lineage>
</organism>